<evidence type="ECO:0000313" key="1">
    <source>
        <dbReference type="Proteomes" id="UP000887576"/>
    </source>
</evidence>
<sequence>MKSTYIKAFGQYAVHVIPLHSPANAIMTISLIPAYRNFLLKKLKFRSTSEVQFSSTNVELKSHFNQPRKSVSVSIIRKPSVTPGIA</sequence>
<evidence type="ECO:0000313" key="2">
    <source>
        <dbReference type="WBParaSite" id="JU765_v2.g16237.t1"/>
    </source>
</evidence>
<dbReference type="WBParaSite" id="JU765_v2.g16237.t1">
    <property type="protein sequence ID" value="JU765_v2.g16237.t1"/>
    <property type="gene ID" value="JU765_v2.g16237"/>
</dbReference>
<reference evidence="2" key="1">
    <citation type="submission" date="2022-11" db="UniProtKB">
        <authorList>
            <consortium name="WormBaseParasite"/>
        </authorList>
    </citation>
    <scope>IDENTIFICATION</scope>
</reference>
<proteinExistence type="predicted"/>
<name>A0AC34QGV0_9BILA</name>
<organism evidence="1 2">
    <name type="scientific">Panagrolaimus sp. JU765</name>
    <dbReference type="NCBI Taxonomy" id="591449"/>
    <lineage>
        <taxon>Eukaryota</taxon>
        <taxon>Metazoa</taxon>
        <taxon>Ecdysozoa</taxon>
        <taxon>Nematoda</taxon>
        <taxon>Chromadorea</taxon>
        <taxon>Rhabditida</taxon>
        <taxon>Tylenchina</taxon>
        <taxon>Panagrolaimomorpha</taxon>
        <taxon>Panagrolaimoidea</taxon>
        <taxon>Panagrolaimidae</taxon>
        <taxon>Panagrolaimus</taxon>
    </lineage>
</organism>
<accession>A0AC34QGV0</accession>
<protein>
    <submittedName>
        <fullName evidence="2">Uncharacterized protein</fullName>
    </submittedName>
</protein>
<dbReference type="Proteomes" id="UP000887576">
    <property type="component" value="Unplaced"/>
</dbReference>